<protein>
    <submittedName>
        <fullName evidence="2">Uncharacterized protein</fullName>
    </submittedName>
</protein>
<accession>A0A813HFK6</accession>
<reference evidence="2" key="1">
    <citation type="submission" date="2021-02" db="EMBL/GenBank/DDBJ databases">
        <authorList>
            <person name="Dougan E. K."/>
            <person name="Rhodes N."/>
            <person name="Thang M."/>
            <person name="Chan C."/>
        </authorList>
    </citation>
    <scope>NUCLEOTIDE SEQUENCE</scope>
</reference>
<feature type="non-terminal residue" evidence="2">
    <location>
        <position position="1"/>
    </location>
</feature>
<keyword evidence="1" id="KW-0472">Membrane</keyword>
<organism evidence="2 3">
    <name type="scientific">Polarella glacialis</name>
    <name type="common">Dinoflagellate</name>
    <dbReference type="NCBI Taxonomy" id="89957"/>
    <lineage>
        <taxon>Eukaryota</taxon>
        <taxon>Sar</taxon>
        <taxon>Alveolata</taxon>
        <taxon>Dinophyceae</taxon>
        <taxon>Suessiales</taxon>
        <taxon>Suessiaceae</taxon>
        <taxon>Polarella</taxon>
    </lineage>
</organism>
<gene>
    <name evidence="2" type="ORF">PGLA1383_LOCUS51777</name>
</gene>
<comment type="caution">
    <text evidence="2">The sequence shown here is derived from an EMBL/GenBank/DDBJ whole genome shotgun (WGS) entry which is preliminary data.</text>
</comment>
<keyword evidence="1" id="KW-0812">Transmembrane</keyword>
<keyword evidence="3" id="KW-1185">Reference proteome</keyword>
<dbReference type="EMBL" id="CAJNNV010031452">
    <property type="protein sequence ID" value="CAE8636294.1"/>
    <property type="molecule type" value="Genomic_DNA"/>
</dbReference>
<evidence type="ECO:0000313" key="3">
    <source>
        <dbReference type="Proteomes" id="UP000654075"/>
    </source>
</evidence>
<proteinExistence type="predicted"/>
<dbReference type="AlphaFoldDB" id="A0A813HFK6"/>
<dbReference type="Proteomes" id="UP000654075">
    <property type="component" value="Unassembled WGS sequence"/>
</dbReference>
<name>A0A813HFK6_POLGL</name>
<feature type="transmembrane region" description="Helical" evidence="1">
    <location>
        <begin position="64"/>
        <end position="86"/>
    </location>
</feature>
<keyword evidence="1" id="KW-1133">Transmembrane helix</keyword>
<evidence type="ECO:0000256" key="1">
    <source>
        <dbReference type="SAM" id="Phobius"/>
    </source>
</evidence>
<evidence type="ECO:0000313" key="2">
    <source>
        <dbReference type="EMBL" id="CAE8636294.1"/>
    </source>
</evidence>
<sequence>AKPLFWRESSVEHGLAASSSERAQEQALAAKLVRSAREVEPVVRVAATFVEKVRNAMTFADGPASVVCFFVLGLVALALSCSLLLISLIDPGYSFVSGVYGAVAIVALARPSDSGHGSEDIAAAEARAQQPLQFQGLVNRVLSSVPDQAELAHRFVAAQVQKQQNGQGQV</sequence>